<gene>
    <name evidence="4" type="ORF">ACOF00016_LOCUS14060</name>
</gene>
<dbReference type="Pfam" id="PF01399">
    <property type="entry name" value="PCI"/>
    <property type="match status" value="1"/>
</dbReference>
<dbReference type="GO" id="GO:0005737">
    <property type="term" value="C:cytoplasm"/>
    <property type="evidence" value="ECO:0007669"/>
    <property type="project" value="TreeGrafter"/>
</dbReference>
<dbReference type="GO" id="GO:0005634">
    <property type="term" value="C:nucleus"/>
    <property type="evidence" value="ECO:0007669"/>
    <property type="project" value="UniProtKB-ARBA"/>
</dbReference>
<dbReference type="Pfam" id="PF18098">
    <property type="entry name" value="RPN5_C"/>
    <property type="match status" value="1"/>
</dbReference>
<evidence type="ECO:0000313" key="4">
    <source>
        <dbReference type="EMBL" id="CAE0417108.1"/>
    </source>
</evidence>
<dbReference type="InterPro" id="IPR040896">
    <property type="entry name" value="RPN5_C"/>
</dbReference>
<dbReference type="SUPFAM" id="SSF46785">
    <property type="entry name" value="Winged helix' DNA-binding domain"/>
    <property type="match status" value="1"/>
</dbReference>
<keyword evidence="2" id="KW-0647">Proteasome</keyword>
<evidence type="ECO:0000256" key="2">
    <source>
        <dbReference type="ARBA" id="ARBA00022942"/>
    </source>
</evidence>
<dbReference type="PROSITE" id="PS50250">
    <property type="entry name" value="PCI"/>
    <property type="match status" value="1"/>
</dbReference>
<dbReference type="PANTHER" id="PTHR10855:SF1">
    <property type="entry name" value="26S PROTEASOME NON-ATPASE REGULATORY SUBUNIT 12"/>
    <property type="match status" value="1"/>
</dbReference>
<dbReference type="InterPro" id="IPR054559">
    <property type="entry name" value="PSMD12-CSN4-like_N"/>
</dbReference>
<dbReference type="FunFam" id="1.10.10.10:FF:000070">
    <property type="entry name" value="26S proteasome non-ATPase regulatory subunit 12"/>
    <property type="match status" value="1"/>
</dbReference>
<dbReference type="InterPro" id="IPR036388">
    <property type="entry name" value="WH-like_DNA-bd_sf"/>
</dbReference>
<dbReference type="EMBL" id="HBIM01018326">
    <property type="protein sequence ID" value="CAE0417108.1"/>
    <property type="molecule type" value="Transcribed_RNA"/>
</dbReference>
<feature type="domain" description="PCI" evidence="3">
    <location>
        <begin position="252"/>
        <end position="420"/>
    </location>
</feature>
<organism evidence="4">
    <name type="scientific">Amphora coffeiformis</name>
    <dbReference type="NCBI Taxonomy" id="265554"/>
    <lineage>
        <taxon>Eukaryota</taxon>
        <taxon>Sar</taxon>
        <taxon>Stramenopiles</taxon>
        <taxon>Ochrophyta</taxon>
        <taxon>Bacillariophyta</taxon>
        <taxon>Bacillariophyceae</taxon>
        <taxon>Bacillariophycidae</taxon>
        <taxon>Thalassiophysales</taxon>
        <taxon>Catenulaceae</taxon>
        <taxon>Amphora</taxon>
    </lineage>
</organism>
<accession>A0A7S3PB15</accession>
<dbReference type="InterPro" id="IPR040134">
    <property type="entry name" value="PSMD12/CSN4"/>
</dbReference>
<dbReference type="GO" id="GO:0008541">
    <property type="term" value="C:proteasome regulatory particle, lid subcomplex"/>
    <property type="evidence" value="ECO:0007669"/>
    <property type="project" value="TreeGrafter"/>
</dbReference>
<dbReference type="SMART" id="SM00088">
    <property type="entry name" value="PINT"/>
    <property type="match status" value="1"/>
</dbReference>
<dbReference type="InterPro" id="IPR036390">
    <property type="entry name" value="WH_DNA-bd_sf"/>
</dbReference>
<dbReference type="Pfam" id="PF22241">
    <property type="entry name" value="PSMD12-CSN4_N"/>
    <property type="match status" value="1"/>
</dbReference>
<reference evidence="4" key="1">
    <citation type="submission" date="2021-01" db="EMBL/GenBank/DDBJ databases">
        <authorList>
            <person name="Corre E."/>
            <person name="Pelletier E."/>
            <person name="Niang G."/>
            <person name="Scheremetjew M."/>
            <person name="Finn R."/>
            <person name="Kale V."/>
            <person name="Holt S."/>
            <person name="Cochrane G."/>
            <person name="Meng A."/>
            <person name="Brown T."/>
            <person name="Cohen L."/>
        </authorList>
    </citation>
    <scope>NUCLEOTIDE SEQUENCE</scope>
    <source>
        <strain evidence="4">CCMP127</strain>
    </source>
</reference>
<dbReference type="Gene3D" id="1.10.10.10">
    <property type="entry name" value="Winged helix-like DNA-binding domain superfamily/Winged helix DNA-binding domain"/>
    <property type="match status" value="1"/>
</dbReference>
<dbReference type="PANTHER" id="PTHR10855">
    <property type="entry name" value="26S PROTEASOME NON-ATPASE REGULATORY SUBUNIT 12/COP9 SIGNALOSOME COMPLEX SUBUNIT 4"/>
    <property type="match status" value="1"/>
</dbReference>
<dbReference type="InterPro" id="IPR000717">
    <property type="entry name" value="PCI_dom"/>
</dbReference>
<proteinExistence type="inferred from homology"/>
<evidence type="ECO:0000256" key="1">
    <source>
        <dbReference type="ARBA" id="ARBA00006397"/>
    </source>
</evidence>
<dbReference type="AlphaFoldDB" id="A0A7S3PB15"/>
<evidence type="ECO:0000259" key="3">
    <source>
        <dbReference type="PROSITE" id="PS50250"/>
    </source>
</evidence>
<name>A0A7S3PB15_9STRA</name>
<sequence length="455" mass="51607">MASGSSGAASGGQLEERVDWTAETDQKIPQAESLAKAGQLTEALALLANLEKKCRVGNDNTSLVRVCKTSLQLCSEAKDMDALISTLETLSTRRSQKMAAIRTLVQTALPWCVVEPYEPITVTNDAEKTDRDRLVKCLRDITDGKIFLEKERAQLTRALSKIKEQEGDVTGAADIIQEVHVETYGSLSKKDKVEFILEQIRLVLAKKDYVRAYIVAGKVSRKHLQEETMEEYKVRFFTLLAEYHRHDKDALELAKDYHAIYSTPHILKDESLWKQALQAAVLFLCLATHGNEQQDLMHKIKLDSNLEKLPACKMAIDLFLKKEIINYPMPPQAELESLPVFLMDDLAKHWHDTFHRRIIQHNVRVASVYYQRIRGSRLAQLLQLEPTRLEREIADMVSEGAVYAKIDRPNDIIRFAAPKSSEAILSEWAADIDKVLHLVETTAHLIHKENMTALQ</sequence>
<comment type="similarity">
    <text evidence="1">Belongs to the proteasome subunit p55 family.</text>
</comment>
<protein>
    <recommendedName>
        <fullName evidence="3">PCI domain-containing protein</fullName>
    </recommendedName>
</protein>